<evidence type="ECO:0000256" key="3">
    <source>
        <dbReference type="ARBA" id="ARBA00013081"/>
    </source>
</evidence>
<dbReference type="SUPFAM" id="SSF81606">
    <property type="entry name" value="PP2C-like"/>
    <property type="match status" value="1"/>
</dbReference>
<dbReference type="PANTHER" id="PTHR13832:SF803">
    <property type="entry name" value="PROTEIN PHOSPHATASE 1G"/>
    <property type="match status" value="1"/>
</dbReference>
<evidence type="ECO:0000256" key="2">
    <source>
        <dbReference type="ARBA" id="ARBA00006702"/>
    </source>
</evidence>
<dbReference type="CDD" id="cd00143">
    <property type="entry name" value="PP2Cc"/>
    <property type="match status" value="1"/>
</dbReference>
<feature type="compositionally biased region" description="Low complexity" evidence="11">
    <location>
        <begin position="879"/>
        <end position="890"/>
    </location>
</feature>
<feature type="region of interest" description="Disordered" evidence="11">
    <location>
        <begin position="290"/>
        <end position="381"/>
    </location>
</feature>
<name>A0A7S4M6I1_9STRA</name>
<comment type="catalytic activity">
    <reaction evidence="10">
        <text>O-phospho-L-threonyl-[protein] + H2O = L-threonyl-[protein] + phosphate</text>
        <dbReference type="Rhea" id="RHEA:47004"/>
        <dbReference type="Rhea" id="RHEA-COMP:11060"/>
        <dbReference type="Rhea" id="RHEA-COMP:11605"/>
        <dbReference type="ChEBI" id="CHEBI:15377"/>
        <dbReference type="ChEBI" id="CHEBI:30013"/>
        <dbReference type="ChEBI" id="CHEBI:43474"/>
        <dbReference type="ChEBI" id="CHEBI:61977"/>
        <dbReference type="EC" id="3.1.3.16"/>
    </reaction>
</comment>
<evidence type="ECO:0000256" key="4">
    <source>
        <dbReference type="ARBA" id="ARBA00022723"/>
    </source>
</evidence>
<dbReference type="GO" id="GO:0046872">
    <property type="term" value="F:metal ion binding"/>
    <property type="evidence" value="ECO:0007669"/>
    <property type="project" value="UniProtKB-KW"/>
</dbReference>
<feature type="compositionally biased region" description="Polar residues" evidence="11">
    <location>
        <begin position="326"/>
        <end position="335"/>
    </location>
</feature>
<protein>
    <recommendedName>
        <fullName evidence="3">protein-serine/threonine phosphatase</fullName>
        <ecNumber evidence="3">3.1.3.16</ecNumber>
    </recommendedName>
</protein>
<feature type="compositionally biased region" description="Low complexity" evidence="11">
    <location>
        <begin position="1088"/>
        <end position="1100"/>
    </location>
</feature>
<organism evidence="13">
    <name type="scientific">Odontella aurita</name>
    <dbReference type="NCBI Taxonomy" id="265563"/>
    <lineage>
        <taxon>Eukaryota</taxon>
        <taxon>Sar</taxon>
        <taxon>Stramenopiles</taxon>
        <taxon>Ochrophyta</taxon>
        <taxon>Bacillariophyta</taxon>
        <taxon>Mediophyceae</taxon>
        <taxon>Biddulphiophycidae</taxon>
        <taxon>Eupodiscales</taxon>
        <taxon>Odontellaceae</taxon>
        <taxon>Odontella</taxon>
    </lineage>
</organism>
<feature type="compositionally biased region" description="Low complexity" evidence="11">
    <location>
        <begin position="1031"/>
        <end position="1048"/>
    </location>
</feature>
<accession>A0A7S4M6I1</accession>
<dbReference type="InterPro" id="IPR036457">
    <property type="entry name" value="PPM-type-like_dom_sf"/>
</dbReference>
<sequence>MMANDVPTPPNYSHLLPRRGDDEGPGGAMDNLFPRTLSAENVGDQSGSLLSRSLGHATAEILRRSSECSSITHSGYLFKRSNKPFRTAAAAAGGLPGSRPLSPLAVGGHPPAESGVSAIAASIGDSTEGASSSSAQQPPPPATGPQHLLQAGSSLSVDELRGGGVSSGGAGAEEEDPAIELAAGFFGCDAAQEQRENGDEGDGNGWRSCWGFISARRKAGATRELKDDGAEYARMAPESTPPRVNGASVAAQVQAARMSPFPSAPIPIAPSSAPAISARSPLIVSGERTAIPVPPIPVPRLSGIGNGRHGLPPPQQHSLHRFDSAPASTQHSSGHYSAVGHSHSHRGRGDYSRRESSGDDHVLTDNSSHSGGIHGPPPPDFIDPTDGHIWRAKYCILEDGVLYFYRNAVIGESMEAQVEREQMSVVHAMPPPPGSAMHAFGGASGARARVNTDLSKSPVTGGAHPLLLQSDGAAGSSFCYDSHVIFEKRVALDCVGEVRSAELDYGERSFELLAIEAAEDGPKNEEEEEEDESDESDENDENDGEESVEMGTIEAATEEPSALVPKAKKPKKARRPEDRLILRASSTDEMNEWLFDFHRSLTSFMKEIIDHVGLVSSLGEEAIGAETANGGGLAMAGDLLMHPSSSALVPFQPPMPMLPGVFHPPLQATGAAVPIPVASKPAAASTAKKSSVGAAGVIRSYSPNSAIAKELTLSPGSAVMTHGHGRSGLHRRRIRSIKRVDGHRMSLGLSRSPASTPGGGSSPVLSKSLGDINFRYERTMLVDRSRARSNRAEMAVDVMLKREIEADLRDEEMEEPTLPLTVPLPPPPPLTGGRAEANKREETGIGAALVGPPEPKRETLEFESEEALAETQGEVIIDEVVPTKPAAPVEPVEPPKPKPKPISAGKYIPPHLRKKDAEGGGLGGGGKYIPPHLRNKGSRPPPPPPPPCEPDESDENEEKKGSTEEPENDSKDDDRSCVPAHFNRGGCADPKHAVGSILEPMYIPKKKSKIGKFHTTGFGALGGGASRGKKSGSSSDSDSTGGAVSSSTPKRKKKQLLWEVGAISQCGIRESNEDSYLITNDLLGAFSSHSKSSSSGASSSEVGTNLDLNGSERKDSELTDREEGDQEDKDSEEHHHSLFAIFDGHCGNHAARFAAEKLPFYLMEEFENLPPPCGADRTEKEEDDEAISPGSSPERRAEQALTSAIARLDEDFCHLCQADGREWDCGATALIVLVVGDALVVANVGDSRGVLCKSSAPLSSGDDGSGDDHSVIRENGSRSVAHPEDVSSENGWETLELDKDVPPGSGAAADRDRGAKDHAPVYFRVVTPVHSPARPDEKKRIERANGWITTETEIPIKVQLQRMDFYDRDVVDILKRCFADRLRDHNHHGYGAAHDGPKKCSEPGRLLLISRICGELAVSRALGDRDFKAAFNSTSASDVDDKKEENDGDGDALVSDSGMWECPFLLPYPDNHCRQFDGDLVSGIPEIKVMRVGGSGILEEFLLLACDGLWDVMDADDAVRVTRGLLFDKRWSAKKAAARLAELAIHLGSSDNVTVIVVRFY</sequence>
<dbReference type="InterPro" id="IPR015655">
    <property type="entry name" value="PP2C"/>
</dbReference>
<evidence type="ECO:0000256" key="9">
    <source>
        <dbReference type="ARBA" id="ARBA00047761"/>
    </source>
</evidence>
<dbReference type="InterPro" id="IPR001932">
    <property type="entry name" value="PPM-type_phosphatase-like_dom"/>
</dbReference>
<evidence type="ECO:0000256" key="6">
    <source>
        <dbReference type="ARBA" id="ARBA00022842"/>
    </source>
</evidence>
<dbReference type="PANTHER" id="PTHR13832">
    <property type="entry name" value="PROTEIN PHOSPHATASE 2C"/>
    <property type="match status" value="1"/>
</dbReference>
<dbReference type="PROSITE" id="PS51746">
    <property type="entry name" value="PPM_2"/>
    <property type="match status" value="1"/>
</dbReference>
<proteinExistence type="inferred from homology"/>
<comment type="catalytic activity">
    <reaction evidence="9">
        <text>O-phospho-L-seryl-[protein] + H2O = L-seryl-[protein] + phosphate</text>
        <dbReference type="Rhea" id="RHEA:20629"/>
        <dbReference type="Rhea" id="RHEA-COMP:9863"/>
        <dbReference type="Rhea" id="RHEA-COMP:11604"/>
        <dbReference type="ChEBI" id="CHEBI:15377"/>
        <dbReference type="ChEBI" id="CHEBI:29999"/>
        <dbReference type="ChEBI" id="CHEBI:43474"/>
        <dbReference type="ChEBI" id="CHEBI:83421"/>
        <dbReference type="EC" id="3.1.3.16"/>
    </reaction>
</comment>
<keyword evidence="8" id="KW-0464">Manganese</keyword>
<feature type="compositionally biased region" description="Basic and acidic residues" evidence="11">
    <location>
        <begin position="1110"/>
        <end position="1121"/>
    </location>
</feature>
<feature type="region of interest" description="Disordered" evidence="11">
    <location>
        <begin position="1252"/>
        <end position="1314"/>
    </location>
</feature>
<evidence type="ECO:0000313" key="13">
    <source>
        <dbReference type="EMBL" id="CAE2203236.1"/>
    </source>
</evidence>
<feature type="region of interest" description="Disordered" evidence="11">
    <location>
        <begin position="747"/>
        <end position="766"/>
    </location>
</feature>
<feature type="region of interest" description="Disordered" evidence="11">
    <location>
        <begin position="1088"/>
        <end position="1133"/>
    </location>
</feature>
<feature type="region of interest" description="Disordered" evidence="11">
    <location>
        <begin position="517"/>
        <end position="580"/>
    </location>
</feature>
<feature type="compositionally biased region" description="Acidic residues" evidence="11">
    <location>
        <begin position="525"/>
        <end position="548"/>
    </location>
</feature>
<dbReference type="EC" id="3.1.3.16" evidence="3"/>
<keyword evidence="5" id="KW-0378">Hydrolase</keyword>
<feature type="region of interest" description="Disordered" evidence="11">
    <location>
        <begin position="878"/>
        <end position="992"/>
    </location>
</feature>
<feature type="compositionally biased region" description="Basic and acidic residues" evidence="11">
    <location>
        <begin position="957"/>
        <end position="976"/>
    </location>
</feature>
<feature type="domain" description="PPM-type phosphatase" evidence="12">
    <location>
        <begin position="1059"/>
        <end position="1560"/>
    </location>
</feature>
<evidence type="ECO:0000256" key="8">
    <source>
        <dbReference type="ARBA" id="ARBA00023211"/>
    </source>
</evidence>
<comment type="similarity">
    <text evidence="2">Belongs to the PP2C family.</text>
</comment>
<feature type="region of interest" description="Disordered" evidence="11">
    <location>
        <begin position="123"/>
        <end position="149"/>
    </location>
</feature>
<feature type="region of interest" description="Disordered" evidence="11">
    <location>
        <begin position="1171"/>
        <end position="1196"/>
    </location>
</feature>
<evidence type="ECO:0000256" key="1">
    <source>
        <dbReference type="ARBA" id="ARBA00001936"/>
    </source>
</evidence>
<gene>
    <name evidence="13" type="ORF">OAUR00152_LOCUS1602</name>
</gene>
<evidence type="ECO:0000259" key="12">
    <source>
        <dbReference type="PROSITE" id="PS51746"/>
    </source>
</evidence>
<dbReference type="Pfam" id="PF00481">
    <property type="entry name" value="PP2C"/>
    <property type="match status" value="2"/>
</dbReference>
<feature type="region of interest" description="Disordered" evidence="11">
    <location>
        <begin position="1005"/>
        <end position="1054"/>
    </location>
</feature>
<keyword evidence="7" id="KW-0904">Protein phosphatase</keyword>
<evidence type="ECO:0000256" key="5">
    <source>
        <dbReference type="ARBA" id="ARBA00022801"/>
    </source>
</evidence>
<evidence type="ECO:0000256" key="11">
    <source>
        <dbReference type="SAM" id="MobiDB-lite"/>
    </source>
</evidence>
<evidence type="ECO:0000256" key="7">
    <source>
        <dbReference type="ARBA" id="ARBA00022912"/>
    </source>
</evidence>
<keyword evidence="4" id="KW-0479">Metal-binding</keyword>
<feature type="compositionally biased region" description="Pro residues" evidence="11">
    <location>
        <begin position="939"/>
        <end position="948"/>
    </location>
</feature>
<keyword evidence="6" id="KW-0460">Magnesium</keyword>
<evidence type="ECO:0000256" key="10">
    <source>
        <dbReference type="ARBA" id="ARBA00048336"/>
    </source>
</evidence>
<dbReference type="EMBL" id="HBKQ01002394">
    <property type="protein sequence ID" value="CAE2203236.1"/>
    <property type="molecule type" value="Transcribed_RNA"/>
</dbReference>
<reference evidence="13" key="1">
    <citation type="submission" date="2021-01" db="EMBL/GenBank/DDBJ databases">
        <authorList>
            <person name="Corre E."/>
            <person name="Pelletier E."/>
            <person name="Niang G."/>
            <person name="Scheremetjew M."/>
            <person name="Finn R."/>
            <person name="Kale V."/>
            <person name="Holt S."/>
            <person name="Cochrane G."/>
            <person name="Meng A."/>
            <person name="Brown T."/>
            <person name="Cohen L."/>
        </authorList>
    </citation>
    <scope>NUCLEOTIDE SEQUENCE</scope>
    <source>
        <strain evidence="13">Isolate 1302-5</strain>
    </source>
</reference>
<comment type="cofactor">
    <cofactor evidence="1">
        <name>Mn(2+)</name>
        <dbReference type="ChEBI" id="CHEBI:29035"/>
    </cofactor>
</comment>
<dbReference type="SMART" id="SM00332">
    <property type="entry name" value="PP2Cc"/>
    <property type="match status" value="1"/>
</dbReference>
<feature type="region of interest" description="Disordered" evidence="11">
    <location>
        <begin position="1"/>
        <end position="33"/>
    </location>
</feature>
<feature type="compositionally biased region" description="Basic and acidic residues" evidence="11">
    <location>
        <begin position="1266"/>
        <end position="1285"/>
    </location>
</feature>
<dbReference type="Gene3D" id="3.60.40.10">
    <property type="entry name" value="PPM-type phosphatase domain"/>
    <property type="match status" value="1"/>
</dbReference>
<dbReference type="GO" id="GO:0004722">
    <property type="term" value="F:protein serine/threonine phosphatase activity"/>
    <property type="evidence" value="ECO:0007669"/>
    <property type="project" value="UniProtKB-EC"/>
</dbReference>
<feature type="compositionally biased region" description="Basic and acidic residues" evidence="11">
    <location>
        <begin position="347"/>
        <end position="363"/>
    </location>
</feature>